<keyword evidence="11" id="KW-1185">Reference proteome</keyword>
<keyword evidence="5 8" id="KW-0812">Transmembrane</keyword>
<keyword evidence="3" id="KW-1003">Cell membrane</keyword>
<evidence type="ECO:0000256" key="2">
    <source>
        <dbReference type="ARBA" id="ARBA00005745"/>
    </source>
</evidence>
<evidence type="ECO:0000256" key="5">
    <source>
        <dbReference type="ARBA" id="ARBA00022692"/>
    </source>
</evidence>
<feature type="domain" description="Type II secretion system protein GspF" evidence="9">
    <location>
        <begin position="274"/>
        <end position="393"/>
    </location>
</feature>
<evidence type="ECO:0000259" key="9">
    <source>
        <dbReference type="Pfam" id="PF00482"/>
    </source>
</evidence>
<dbReference type="OrthoDB" id="9805682at2"/>
<dbReference type="GO" id="GO:0015628">
    <property type="term" value="P:protein secretion by the type II secretion system"/>
    <property type="evidence" value="ECO:0007669"/>
    <property type="project" value="TreeGrafter"/>
</dbReference>
<dbReference type="GO" id="GO:0005886">
    <property type="term" value="C:plasma membrane"/>
    <property type="evidence" value="ECO:0007669"/>
    <property type="project" value="UniProtKB-SubCell"/>
</dbReference>
<dbReference type="InterPro" id="IPR003004">
    <property type="entry name" value="GspF/PilC"/>
</dbReference>
<evidence type="ECO:0000256" key="3">
    <source>
        <dbReference type="ARBA" id="ARBA00022475"/>
    </source>
</evidence>
<dbReference type="PRINTS" id="PR00812">
    <property type="entry name" value="BCTERIALGSPF"/>
</dbReference>
<feature type="transmembrane region" description="Helical" evidence="8">
    <location>
        <begin position="170"/>
        <end position="192"/>
    </location>
</feature>
<organism evidence="10 11">
    <name type="scientific">Magnetospirillum fulvum</name>
    <name type="common">Rhodospirillum fulvum</name>
    <dbReference type="NCBI Taxonomy" id="1082"/>
    <lineage>
        <taxon>Bacteria</taxon>
        <taxon>Pseudomonadati</taxon>
        <taxon>Pseudomonadota</taxon>
        <taxon>Alphaproteobacteria</taxon>
        <taxon>Rhodospirillales</taxon>
        <taxon>Rhodospirillaceae</taxon>
        <taxon>Magnetospirillum</taxon>
    </lineage>
</organism>
<dbReference type="AlphaFoldDB" id="A0A1H6IJQ7"/>
<comment type="similarity">
    <text evidence="2">Belongs to the GSP F family.</text>
</comment>
<dbReference type="FunFam" id="1.20.81.30:FF:000001">
    <property type="entry name" value="Type II secretion system protein F"/>
    <property type="match status" value="1"/>
</dbReference>
<evidence type="ECO:0000256" key="6">
    <source>
        <dbReference type="ARBA" id="ARBA00022989"/>
    </source>
</evidence>
<name>A0A1H6IJQ7_MAGFU</name>
<keyword evidence="6 8" id="KW-1133">Transmembrane helix</keyword>
<evidence type="ECO:0000256" key="7">
    <source>
        <dbReference type="ARBA" id="ARBA00023136"/>
    </source>
</evidence>
<dbReference type="PANTHER" id="PTHR30012">
    <property type="entry name" value="GENERAL SECRETION PATHWAY PROTEIN"/>
    <property type="match status" value="1"/>
</dbReference>
<keyword evidence="7 8" id="KW-0472">Membrane</keyword>
<dbReference type="Pfam" id="PF00482">
    <property type="entry name" value="T2SSF"/>
    <property type="match status" value="2"/>
</dbReference>
<evidence type="ECO:0000256" key="1">
    <source>
        <dbReference type="ARBA" id="ARBA00004429"/>
    </source>
</evidence>
<keyword evidence="4" id="KW-0997">Cell inner membrane</keyword>
<dbReference type="InterPro" id="IPR042094">
    <property type="entry name" value="T2SS_GspF_sf"/>
</dbReference>
<accession>A0A1H6IJQ7</accession>
<dbReference type="InterPro" id="IPR018076">
    <property type="entry name" value="T2SS_GspF_dom"/>
</dbReference>
<gene>
    <name evidence="10" type="ORF">SAMN04244559_02525</name>
</gene>
<evidence type="ECO:0000313" key="11">
    <source>
        <dbReference type="Proteomes" id="UP000182983"/>
    </source>
</evidence>
<evidence type="ECO:0000313" key="10">
    <source>
        <dbReference type="EMBL" id="SEH48133.1"/>
    </source>
</evidence>
<sequence>MTRFRYRAVVPVTGEVRSAIVEAPSSGHLLAWLRRDGLMPIAVEETAAATPAAPVPKRISSACRKGLPHALGELAVLLGAGLPLDRALQIVVEHVPHPALKASFAALRERVKAGIPLSGAMAEAGGLFPPMACALAEAGEASGRLEASLGRAAEALDRAEDLRQTVTSALVYPAMLLAVATGVILVMLLVVVPQFETLLSDLGGTLPFATEMLMRLSRAVRDDGAVGLAGMAGGGLLAVRALRRPEVRARWDRVVLRLPILGPLVASAETARLARTLGSLVESGVPLPTGLVIAGRALGNTHMAAALARVAAGVKEGGGVSAPLAATGIFPPIALSFLRTGEETARLGLMLTRLADVLDRDVRTATQRMIAVMTPLITVILGLAVAGIIAAIFSAILGINDLAIQS</sequence>
<evidence type="ECO:0000256" key="8">
    <source>
        <dbReference type="SAM" id="Phobius"/>
    </source>
</evidence>
<feature type="transmembrane region" description="Helical" evidence="8">
    <location>
        <begin position="370"/>
        <end position="399"/>
    </location>
</feature>
<reference evidence="11" key="1">
    <citation type="submission" date="2016-10" db="EMBL/GenBank/DDBJ databases">
        <authorList>
            <person name="Varghese N."/>
            <person name="Submissions S."/>
        </authorList>
    </citation>
    <scope>NUCLEOTIDE SEQUENCE [LARGE SCALE GENOMIC DNA]</scope>
    <source>
        <strain evidence="11">DSM 13234</strain>
    </source>
</reference>
<comment type="subcellular location">
    <subcellularLocation>
        <location evidence="1">Cell inner membrane</location>
        <topology evidence="1">Multi-pass membrane protein</topology>
    </subcellularLocation>
</comment>
<protein>
    <submittedName>
        <fullName evidence="10">General secretion pathway protein F</fullName>
    </submittedName>
</protein>
<dbReference type="PANTHER" id="PTHR30012:SF7">
    <property type="entry name" value="PROTEIN TRANSPORT PROTEIN HOFC HOMOLOG"/>
    <property type="match status" value="1"/>
</dbReference>
<feature type="transmembrane region" description="Helical" evidence="8">
    <location>
        <begin position="224"/>
        <end position="242"/>
    </location>
</feature>
<feature type="domain" description="Type II secretion system protein GspF" evidence="9">
    <location>
        <begin position="71"/>
        <end position="193"/>
    </location>
</feature>
<evidence type="ECO:0000256" key="4">
    <source>
        <dbReference type="ARBA" id="ARBA00022519"/>
    </source>
</evidence>
<proteinExistence type="inferred from homology"/>
<dbReference type="RefSeq" id="WP_074769119.1">
    <property type="nucleotide sequence ID" value="NZ_FNWO01000011.1"/>
</dbReference>
<dbReference type="Proteomes" id="UP000182983">
    <property type="component" value="Unassembled WGS sequence"/>
</dbReference>
<dbReference type="EMBL" id="FNWO01000011">
    <property type="protein sequence ID" value="SEH48133.1"/>
    <property type="molecule type" value="Genomic_DNA"/>
</dbReference>
<dbReference type="Gene3D" id="1.20.81.30">
    <property type="entry name" value="Type II secretion system (T2SS), domain F"/>
    <property type="match status" value="2"/>
</dbReference>